<dbReference type="InterPro" id="IPR049198">
    <property type="entry name" value="DUF6865"/>
</dbReference>
<dbReference type="Proteomes" id="UP001152561">
    <property type="component" value="Unassembled WGS sequence"/>
</dbReference>
<evidence type="ECO:0000313" key="2">
    <source>
        <dbReference type="Proteomes" id="UP001152561"/>
    </source>
</evidence>
<dbReference type="OrthoDB" id="632588at2759"/>
<organism evidence="1 2">
    <name type="scientific">Anisodus acutangulus</name>
    <dbReference type="NCBI Taxonomy" id="402998"/>
    <lineage>
        <taxon>Eukaryota</taxon>
        <taxon>Viridiplantae</taxon>
        <taxon>Streptophyta</taxon>
        <taxon>Embryophyta</taxon>
        <taxon>Tracheophyta</taxon>
        <taxon>Spermatophyta</taxon>
        <taxon>Magnoliopsida</taxon>
        <taxon>eudicotyledons</taxon>
        <taxon>Gunneridae</taxon>
        <taxon>Pentapetalae</taxon>
        <taxon>asterids</taxon>
        <taxon>lamiids</taxon>
        <taxon>Solanales</taxon>
        <taxon>Solanaceae</taxon>
        <taxon>Solanoideae</taxon>
        <taxon>Hyoscyameae</taxon>
        <taxon>Anisodus</taxon>
    </lineage>
</organism>
<evidence type="ECO:0000313" key="1">
    <source>
        <dbReference type="EMBL" id="KAJ8556342.1"/>
    </source>
</evidence>
<dbReference type="EMBL" id="JAJAGQ010000008">
    <property type="protein sequence ID" value="KAJ8556342.1"/>
    <property type="molecule type" value="Genomic_DNA"/>
</dbReference>
<dbReference type="PANTHER" id="PTHR35282">
    <property type="entry name" value="F5D14.24 PROTEIN"/>
    <property type="match status" value="1"/>
</dbReference>
<sequence>MDKKGSGKEISEEVTRESLIAISYSDPEKDLSVRSRSENSKAENVGKAVNVEGDDNCRSKLISMSYPESSDTNFEPVTWRTLKAKLNNPAFCSTLPLQYVLCYR</sequence>
<accession>A0A9Q1RHT4</accession>
<dbReference type="Pfam" id="PF21737">
    <property type="entry name" value="DUF6865"/>
    <property type="match status" value="1"/>
</dbReference>
<reference evidence="2" key="1">
    <citation type="journal article" date="2023" name="Proc. Natl. Acad. Sci. U.S.A.">
        <title>Genomic and structural basis for evolution of tropane alkaloid biosynthesis.</title>
        <authorList>
            <person name="Wanga Y.-J."/>
            <person name="Taina T."/>
            <person name="Yua J.-Y."/>
            <person name="Lia J."/>
            <person name="Xua B."/>
            <person name="Chenc J."/>
            <person name="D'Auriad J.C."/>
            <person name="Huanga J.-P."/>
            <person name="Huanga S.-X."/>
        </authorList>
    </citation>
    <scope>NUCLEOTIDE SEQUENCE [LARGE SCALE GENOMIC DNA]</scope>
    <source>
        <strain evidence="2">cv. KIB-2019</strain>
    </source>
</reference>
<dbReference type="AlphaFoldDB" id="A0A9Q1RHT4"/>
<proteinExistence type="predicted"/>
<dbReference type="PANTHER" id="PTHR35282:SF2">
    <property type="entry name" value="F5D14.24 PROTEIN"/>
    <property type="match status" value="1"/>
</dbReference>
<protein>
    <submittedName>
        <fullName evidence="1">Uncharacterized protein</fullName>
    </submittedName>
</protein>
<name>A0A9Q1RHT4_9SOLA</name>
<comment type="caution">
    <text evidence="1">The sequence shown here is derived from an EMBL/GenBank/DDBJ whole genome shotgun (WGS) entry which is preliminary data.</text>
</comment>
<keyword evidence="2" id="KW-1185">Reference proteome</keyword>
<gene>
    <name evidence="1" type="ORF">K7X08_023100</name>
</gene>